<sequence length="135" mass="14623">MTAIRPHFATALNGDSTALRALTRYVHRVGEGLGVGPESTWCELGDEPTAYVALEQHRGRNDMALVWDVRHGWAAVVETHSGEDMLVLAYFGPDPLPVSADVVAFTKRVLAGEPAGQLDPPVCAPADFGRLRQFI</sequence>
<evidence type="ECO:0000313" key="3">
    <source>
        <dbReference type="Proteomes" id="UP000295444"/>
    </source>
</evidence>
<organism evidence="2 3">
    <name type="scientific">Labedaea rhizosphaerae</name>
    <dbReference type="NCBI Taxonomy" id="598644"/>
    <lineage>
        <taxon>Bacteria</taxon>
        <taxon>Bacillati</taxon>
        <taxon>Actinomycetota</taxon>
        <taxon>Actinomycetes</taxon>
        <taxon>Pseudonocardiales</taxon>
        <taxon>Pseudonocardiaceae</taxon>
        <taxon>Labedaea</taxon>
    </lineage>
</organism>
<keyword evidence="3" id="KW-1185">Reference proteome</keyword>
<gene>
    <name evidence="2" type="ORF">EV186_102850</name>
</gene>
<dbReference type="Pfam" id="PF19809">
    <property type="entry name" value="DUF6292"/>
    <property type="match status" value="1"/>
</dbReference>
<comment type="caution">
    <text evidence="2">The sequence shown here is derived from an EMBL/GenBank/DDBJ whole genome shotgun (WGS) entry which is preliminary data.</text>
</comment>
<evidence type="ECO:0000313" key="2">
    <source>
        <dbReference type="EMBL" id="TDQ00984.1"/>
    </source>
</evidence>
<dbReference type="Proteomes" id="UP000295444">
    <property type="component" value="Unassembled WGS sequence"/>
</dbReference>
<evidence type="ECO:0000259" key="1">
    <source>
        <dbReference type="Pfam" id="PF19809"/>
    </source>
</evidence>
<accession>A0A4R6SGW0</accession>
<reference evidence="2 3" key="1">
    <citation type="submission" date="2019-03" db="EMBL/GenBank/DDBJ databases">
        <title>Genomic Encyclopedia of Type Strains, Phase IV (KMG-IV): sequencing the most valuable type-strain genomes for metagenomic binning, comparative biology and taxonomic classification.</title>
        <authorList>
            <person name="Goeker M."/>
        </authorList>
    </citation>
    <scope>NUCLEOTIDE SEQUENCE [LARGE SCALE GENOMIC DNA]</scope>
    <source>
        <strain evidence="2 3">DSM 45361</strain>
    </source>
</reference>
<feature type="domain" description="DUF6292" evidence="1">
    <location>
        <begin position="25"/>
        <end position="107"/>
    </location>
</feature>
<dbReference type="InterPro" id="IPR046259">
    <property type="entry name" value="DUF6292"/>
</dbReference>
<dbReference type="EMBL" id="SNXZ01000002">
    <property type="protein sequence ID" value="TDQ00984.1"/>
    <property type="molecule type" value="Genomic_DNA"/>
</dbReference>
<proteinExistence type="predicted"/>
<name>A0A4R6SGW0_LABRH</name>
<dbReference type="AlphaFoldDB" id="A0A4R6SGW0"/>
<protein>
    <recommendedName>
        <fullName evidence="1">DUF6292 domain-containing protein</fullName>
    </recommendedName>
</protein>